<name>A0A2A5AZ14_9GAMM</name>
<protein>
    <recommendedName>
        <fullName evidence="3">Type II toxin-antitoxin system RelE/ParE family toxin</fullName>
    </recommendedName>
</protein>
<dbReference type="EMBL" id="NVVJ01000026">
    <property type="protein sequence ID" value="PCJ24465.1"/>
    <property type="molecule type" value="Genomic_DNA"/>
</dbReference>
<dbReference type="AlphaFoldDB" id="A0A2A5AZ14"/>
<evidence type="ECO:0000313" key="2">
    <source>
        <dbReference type="Proteomes" id="UP000218327"/>
    </source>
</evidence>
<comment type="caution">
    <text evidence="1">The sequence shown here is derived from an EMBL/GenBank/DDBJ whole genome shotgun (WGS) entry which is preliminary data.</text>
</comment>
<dbReference type="InterPro" id="IPR009241">
    <property type="entry name" value="HigB-like"/>
</dbReference>
<dbReference type="PANTHER" id="PTHR41791">
    <property type="entry name" value="SSL7039 PROTEIN"/>
    <property type="match status" value="1"/>
</dbReference>
<dbReference type="InterPro" id="IPR014056">
    <property type="entry name" value="TypeIITA-like_toxin_pred"/>
</dbReference>
<sequence length="101" mass="11351">MKYEITQTEVFAKWFSSLKDRSAYKAIASRLIRAATGNLGDVSPVGEGVSEMRIFVGKGYRVYFINEGHKIVVLLNGGDKSTQRKDIKRAKDIAKKLRSKL</sequence>
<evidence type="ECO:0008006" key="3">
    <source>
        <dbReference type="Google" id="ProtNLM"/>
    </source>
</evidence>
<proteinExistence type="predicted"/>
<dbReference type="NCBIfam" id="TIGR02683">
    <property type="entry name" value="upstrm_HI1419"/>
    <property type="match status" value="1"/>
</dbReference>
<gene>
    <name evidence="1" type="ORF">COA96_09465</name>
</gene>
<organism evidence="1 2">
    <name type="scientific">SAR86 cluster bacterium</name>
    <dbReference type="NCBI Taxonomy" id="2030880"/>
    <lineage>
        <taxon>Bacteria</taxon>
        <taxon>Pseudomonadati</taxon>
        <taxon>Pseudomonadota</taxon>
        <taxon>Gammaproteobacteria</taxon>
        <taxon>SAR86 cluster</taxon>
    </lineage>
</organism>
<accession>A0A2A5AZ14</accession>
<dbReference type="Proteomes" id="UP000218327">
    <property type="component" value="Unassembled WGS sequence"/>
</dbReference>
<evidence type="ECO:0000313" key="1">
    <source>
        <dbReference type="EMBL" id="PCJ24465.1"/>
    </source>
</evidence>
<dbReference type="Pfam" id="PF05973">
    <property type="entry name" value="Gp49"/>
    <property type="match status" value="1"/>
</dbReference>
<dbReference type="PANTHER" id="PTHR41791:SF1">
    <property type="entry name" value="SSL7039 PROTEIN"/>
    <property type="match status" value="1"/>
</dbReference>
<dbReference type="PIRSF" id="PIRSF028744">
    <property type="entry name" value="Addict_mod_HI1419"/>
    <property type="match status" value="1"/>
</dbReference>
<reference evidence="2" key="1">
    <citation type="submission" date="2017-08" db="EMBL/GenBank/DDBJ databases">
        <title>A dynamic microbial community with high functional redundancy inhabits the cold, oxic subseafloor aquifer.</title>
        <authorList>
            <person name="Tully B.J."/>
            <person name="Wheat C.G."/>
            <person name="Glazer B.T."/>
            <person name="Huber J.A."/>
        </authorList>
    </citation>
    <scope>NUCLEOTIDE SEQUENCE [LARGE SCALE GENOMIC DNA]</scope>
</reference>